<accession>A0A0P1GRV9</accession>
<evidence type="ECO:0000313" key="1">
    <source>
        <dbReference type="EMBL" id="CUH85380.1"/>
    </source>
</evidence>
<proteinExistence type="predicted"/>
<dbReference type="EMBL" id="CYSF01000012">
    <property type="protein sequence ID" value="CUH85380.1"/>
    <property type="molecule type" value="Genomic_DNA"/>
</dbReference>
<dbReference type="OrthoDB" id="7745050at2"/>
<sequence>MHIKQIEVSDLKTNADQARGLISFECEEGTVEMHCSVPKQGAKNPRLALISEALRQLACAPEFRTGRRHFSFSTSIADADPALA</sequence>
<dbReference type="STRING" id="340021.TM5383_02610"/>
<reference evidence="1 2" key="1">
    <citation type="submission" date="2015-09" db="EMBL/GenBank/DDBJ databases">
        <authorList>
            <consortium name="Swine Surveillance"/>
        </authorList>
    </citation>
    <scope>NUCLEOTIDE SEQUENCE [LARGE SCALE GENOMIC DNA]</scope>
    <source>
        <strain evidence="1 2">CECT 8383</strain>
    </source>
</reference>
<keyword evidence="2" id="KW-1185">Reference proteome</keyword>
<protein>
    <submittedName>
        <fullName evidence="1">Uncharacterized protein</fullName>
    </submittedName>
</protein>
<gene>
    <name evidence="1" type="ORF">TM5383_02610</name>
</gene>
<dbReference type="RefSeq" id="WP_143570237.1">
    <property type="nucleotide sequence ID" value="NZ_CYSF01000012.1"/>
</dbReference>
<name>A0A0P1GRV9_9RHOB</name>
<organism evidence="1 2">
    <name type="scientific">Thalassovita mediterranea</name>
    <dbReference type="NCBI Taxonomy" id="340021"/>
    <lineage>
        <taxon>Bacteria</taxon>
        <taxon>Pseudomonadati</taxon>
        <taxon>Pseudomonadota</taxon>
        <taxon>Alphaproteobacteria</taxon>
        <taxon>Rhodobacterales</taxon>
        <taxon>Roseobacteraceae</taxon>
        <taxon>Thalassovita</taxon>
    </lineage>
</organism>
<dbReference type="Proteomes" id="UP000051681">
    <property type="component" value="Unassembled WGS sequence"/>
</dbReference>
<evidence type="ECO:0000313" key="2">
    <source>
        <dbReference type="Proteomes" id="UP000051681"/>
    </source>
</evidence>
<dbReference type="AlphaFoldDB" id="A0A0P1GRV9"/>